<dbReference type="AlphaFoldDB" id="A0A8J5LW21"/>
<feature type="region of interest" description="Disordered" evidence="17">
    <location>
        <begin position="451"/>
        <end position="519"/>
    </location>
</feature>
<keyword evidence="9 16" id="KW-0418">Kinase</keyword>
<evidence type="ECO:0000256" key="7">
    <source>
        <dbReference type="ARBA" id="ARBA00022729"/>
    </source>
</evidence>
<feature type="chain" id="PRO_5035194862" description="Receptor-like serine/threonine-protein kinase" evidence="18">
    <location>
        <begin position="32"/>
        <end position="855"/>
    </location>
</feature>
<dbReference type="SMART" id="SM00108">
    <property type="entry name" value="B_lectin"/>
    <property type="match status" value="1"/>
</dbReference>
<dbReference type="InterPro" id="IPR008271">
    <property type="entry name" value="Ser/Thr_kinase_AS"/>
</dbReference>
<evidence type="ECO:0000256" key="9">
    <source>
        <dbReference type="ARBA" id="ARBA00022777"/>
    </source>
</evidence>
<dbReference type="FunFam" id="3.30.200.20:FF:000330">
    <property type="entry name" value="G-type lectin S-receptor-like serine/threonine-protein kinase At4g03230"/>
    <property type="match status" value="1"/>
</dbReference>
<evidence type="ECO:0000256" key="5">
    <source>
        <dbReference type="ARBA" id="ARBA00022679"/>
    </source>
</evidence>
<keyword evidence="4" id="KW-0245">EGF-like domain</keyword>
<name>A0A8J5LW21_ZINOF</name>
<keyword evidence="12" id="KW-0472">Membrane</keyword>
<dbReference type="SMART" id="SM00473">
    <property type="entry name" value="PAN_AP"/>
    <property type="match status" value="1"/>
</dbReference>
<dbReference type="Pfam" id="PF07714">
    <property type="entry name" value="PK_Tyr_Ser-Thr"/>
    <property type="match status" value="1"/>
</dbReference>
<dbReference type="PIRSF" id="PIRSF000641">
    <property type="entry name" value="SRK"/>
    <property type="match status" value="1"/>
</dbReference>
<dbReference type="InterPro" id="IPR003609">
    <property type="entry name" value="Pan_app"/>
</dbReference>
<comment type="caution">
    <text evidence="22">The sequence shown here is derived from an EMBL/GenBank/DDBJ whole genome shotgun (WGS) entry which is preliminary data.</text>
</comment>
<evidence type="ECO:0000256" key="13">
    <source>
        <dbReference type="ARBA" id="ARBA00023157"/>
    </source>
</evidence>
<reference evidence="22 23" key="1">
    <citation type="submission" date="2020-08" db="EMBL/GenBank/DDBJ databases">
        <title>Plant Genome Project.</title>
        <authorList>
            <person name="Zhang R.-G."/>
        </authorList>
    </citation>
    <scope>NUCLEOTIDE SEQUENCE [LARGE SCALE GENOMIC DNA]</scope>
    <source>
        <tissue evidence="22">Rhizome</tissue>
    </source>
</reference>
<dbReference type="GO" id="GO:0005886">
    <property type="term" value="C:plasma membrane"/>
    <property type="evidence" value="ECO:0007669"/>
    <property type="project" value="UniProtKB-SubCell"/>
</dbReference>
<dbReference type="Proteomes" id="UP000734854">
    <property type="component" value="Unassembled WGS sequence"/>
</dbReference>
<comment type="catalytic activity">
    <reaction evidence="16">
        <text>L-seryl-[protein] + ATP = O-phospho-L-seryl-[protein] + ADP + H(+)</text>
        <dbReference type="Rhea" id="RHEA:17989"/>
        <dbReference type="Rhea" id="RHEA-COMP:9863"/>
        <dbReference type="Rhea" id="RHEA-COMP:11604"/>
        <dbReference type="ChEBI" id="CHEBI:15378"/>
        <dbReference type="ChEBI" id="CHEBI:29999"/>
        <dbReference type="ChEBI" id="CHEBI:30616"/>
        <dbReference type="ChEBI" id="CHEBI:83421"/>
        <dbReference type="ChEBI" id="CHEBI:456216"/>
        <dbReference type="EC" id="2.7.11.1"/>
    </reaction>
</comment>
<dbReference type="EC" id="2.7.11.1" evidence="16"/>
<evidence type="ECO:0000256" key="14">
    <source>
        <dbReference type="ARBA" id="ARBA00023170"/>
    </source>
</evidence>
<evidence type="ECO:0000256" key="1">
    <source>
        <dbReference type="ARBA" id="ARBA00004251"/>
    </source>
</evidence>
<dbReference type="GO" id="GO:0004674">
    <property type="term" value="F:protein serine/threonine kinase activity"/>
    <property type="evidence" value="ECO:0007669"/>
    <property type="project" value="UniProtKB-KW"/>
</dbReference>
<evidence type="ECO:0000256" key="12">
    <source>
        <dbReference type="ARBA" id="ARBA00023136"/>
    </source>
</evidence>
<dbReference type="InterPro" id="IPR024171">
    <property type="entry name" value="SRK-like_kinase"/>
</dbReference>
<evidence type="ECO:0000256" key="8">
    <source>
        <dbReference type="ARBA" id="ARBA00022741"/>
    </source>
</evidence>
<dbReference type="PROSITE" id="PS50927">
    <property type="entry name" value="BULB_LECTIN"/>
    <property type="match status" value="1"/>
</dbReference>
<proteinExistence type="inferred from homology"/>
<feature type="domain" description="Apple" evidence="21">
    <location>
        <begin position="350"/>
        <end position="437"/>
    </location>
</feature>
<dbReference type="PROSITE" id="PS50011">
    <property type="entry name" value="PROTEIN_KINASE_DOM"/>
    <property type="match status" value="1"/>
</dbReference>
<organism evidence="22 23">
    <name type="scientific">Zingiber officinale</name>
    <name type="common">Ginger</name>
    <name type="synonym">Amomum zingiber</name>
    <dbReference type="NCBI Taxonomy" id="94328"/>
    <lineage>
        <taxon>Eukaryota</taxon>
        <taxon>Viridiplantae</taxon>
        <taxon>Streptophyta</taxon>
        <taxon>Embryophyta</taxon>
        <taxon>Tracheophyta</taxon>
        <taxon>Spermatophyta</taxon>
        <taxon>Magnoliopsida</taxon>
        <taxon>Liliopsida</taxon>
        <taxon>Zingiberales</taxon>
        <taxon>Zingiberaceae</taxon>
        <taxon>Zingiber</taxon>
    </lineage>
</organism>
<keyword evidence="6" id="KW-0812">Transmembrane</keyword>
<dbReference type="EMBL" id="JACMSC010000003">
    <property type="protein sequence ID" value="KAG6527222.1"/>
    <property type="molecule type" value="Genomic_DNA"/>
</dbReference>
<feature type="signal peptide" evidence="18">
    <location>
        <begin position="1"/>
        <end position="31"/>
    </location>
</feature>
<dbReference type="PROSITE" id="PS50948">
    <property type="entry name" value="PAN"/>
    <property type="match status" value="1"/>
</dbReference>
<evidence type="ECO:0000256" key="17">
    <source>
        <dbReference type="SAM" id="MobiDB-lite"/>
    </source>
</evidence>
<feature type="compositionally biased region" description="Polar residues" evidence="17">
    <location>
        <begin position="506"/>
        <end position="516"/>
    </location>
</feature>
<dbReference type="Pfam" id="PF00954">
    <property type="entry name" value="S_locus_glycop"/>
    <property type="match status" value="1"/>
</dbReference>
<dbReference type="InterPro" id="IPR001480">
    <property type="entry name" value="Bulb-type_lectin_dom"/>
</dbReference>
<evidence type="ECO:0000256" key="18">
    <source>
        <dbReference type="SAM" id="SignalP"/>
    </source>
</evidence>
<evidence type="ECO:0000259" key="20">
    <source>
        <dbReference type="PROSITE" id="PS50927"/>
    </source>
</evidence>
<evidence type="ECO:0000256" key="2">
    <source>
        <dbReference type="ARBA" id="ARBA00022475"/>
    </source>
</evidence>
<dbReference type="Pfam" id="PF08276">
    <property type="entry name" value="PAN_2"/>
    <property type="match status" value="1"/>
</dbReference>
<evidence type="ECO:0000256" key="10">
    <source>
        <dbReference type="ARBA" id="ARBA00022840"/>
    </source>
</evidence>
<dbReference type="InterPro" id="IPR001245">
    <property type="entry name" value="Ser-Thr/Tyr_kinase_cat_dom"/>
</dbReference>
<sequence length="855" mass="94394">MMQFRRVSSCRLSIFLLHLLLAGFISPTIEAGNLLIPGQPLYDDGASLISSDGRFELGFFSPAGSGRRYIGIWYRNISQTPVWVANRLRPIDGRSGRLSLSGEGMLVIASNNSTTIWSSSTMTRLTNPEATLFDDGNFAVREAGNDEPDSFAWQSFDFPTDTLLPGMKLGWDLTTRLNRNLTSWASADDPSPGDYTLGIDLQGDPQLFLWSGTQQRHWRGGPWNGLHFSGGQGMSDPKLFNATFVVDPHQVIYSFNLLHPSTISVLVIDHSGVLQRRVWVDGARAWNVTWNVPTDSCDMMSICGVIAVGSPNAPPVQMCRCLPGFLVNNSESWKPGNTPYGCLRKFPSNCGNVTDVFFRMPGSKLSDTTTSVVMERRLSQDQCHESCLMNCSCTACEISSLDESESGCIMWVGNITDLKLYNSSLGGEDLYIYVRLMGRKDLHVRLLANSNPSMPPYLGREPPFTAVEPSSSRVPPASPVSRGGEPPASPVSRGGASPVSRGGEQPGNTNRPQESSVVKELEEKDLDLPLFDLDTVLAATNNFSAENKLGQGGFGPVYKGKLVDGQEIAVKRLSKTSTQGITEFKNEVVIIAKLQHQNLVRLLGCCIQKGERMLIYEYMPNGSLDAFLFAKRMLLDWKTRYNIIVGIARGLLYLHHDSRLKIIHRDLKTSNILLDKDNIPKISDFGLARIFGGDEPEINTRKVVGTYGYMSPEYAMNGTFSIKSDVFSFGVLLLEIVSGKKNREVYNSNYLNLLGHIWSLWKEDKSLQIADESIDHSFSVAEVMRCIKIGLLCVQERPQDRPTMPLVVIMLGSDSPIPEPKQPGFVAALDSSYSSIGMQYPISINDASNTTLEGR</sequence>
<keyword evidence="13" id="KW-1015">Disulfide bond</keyword>
<dbReference type="CDD" id="cd01098">
    <property type="entry name" value="PAN_AP_plant"/>
    <property type="match status" value="1"/>
</dbReference>
<keyword evidence="8 16" id="KW-0547">Nucleotide-binding</keyword>
<evidence type="ECO:0000313" key="23">
    <source>
        <dbReference type="Proteomes" id="UP000734854"/>
    </source>
</evidence>
<dbReference type="GO" id="GO:0048544">
    <property type="term" value="P:recognition of pollen"/>
    <property type="evidence" value="ECO:0007669"/>
    <property type="project" value="InterPro"/>
</dbReference>
<dbReference type="PANTHER" id="PTHR27002">
    <property type="entry name" value="RECEPTOR-LIKE SERINE/THREONINE-PROTEIN KINASE SD1-8"/>
    <property type="match status" value="1"/>
</dbReference>
<evidence type="ECO:0000313" key="22">
    <source>
        <dbReference type="EMBL" id="KAG6527222.1"/>
    </source>
</evidence>
<protein>
    <recommendedName>
        <fullName evidence="16">Receptor-like serine/threonine-protein kinase</fullName>
        <ecNumber evidence="16">2.7.11.1</ecNumber>
    </recommendedName>
</protein>
<dbReference type="GO" id="GO:0005524">
    <property type="term" value="F:ATP binding"/>
    <property type="evidence" value="ECO:0007669"/>
    <property type="project" value="UniProtKB-KW"/>
</dbReference>
<keyword evidence="3 16" id="KW-0723">Serine/threonine-protein kinase</keyword>
<evidence type="ECO:0000259" key="21">
    <source>
        <dbReference type="PROSITE" id="PS50948"/>
    </source>
</evidence>
<keyword evidence="11" id="KW-1133">Transmembrane helix</keyword>
<dbReference type="FunFam" id="1.10.510.10:FF:000060">
    <property type="entry name" value="G-type lectin S-receptor-like serine/threonine-protein kinase"/>
    <property type="match status" value="1"/>
</dbReference>
<comment type="similarity">
    <text evidence="16">Belongs to the protein kinase superfamily. Ser/Thr protein kinase family.</text>
</comment>
<dbReference type="InterPro" id="IPR000719">
    <property type="entry name" value="Prot_kinase_dom"/>
</dbReference>
<keyword evidence="5 16" id="KW-0808">Transferase</keyword>
<feature type="domain" description="Protein kinase" evidence="19">
    <location>
        <begin position="543"/>
        <end position="825"/>
    </location>
</feature>
<dbReference type="PANTHER" id="PTHR27002:SF616">
    <property type="entry name" value="RECEPTOR-LIKE SERINE_THREONINE-PROTEIN KINASE"/>
    <property type="match status" value="1"/>
</dbReference>
<accession>A0A8J5LW21</accession>
<dbReference type="CDD" id="cd00028">
    <property type="entry name" value="B_lectin"/>
    <property type="match status" value="1"/>
</dbReference>
<dbReference type="CDD" id="cd14066">
    <property type="entry name" value="STKc_IRAK"/>
    <property type="match status" value="1"/>
</dbReference>
<feature type="compositionally biased region" description="Low complexity" evidence="17">
    <location>
        <begin position="469"/>
        <end position="482"/>
    </location>
</feature>
<keyword evidence="15" id="KW-0325">Glycoprotein</keyword>
<keyword evidence="14" id="KW-0675">Receptor</keyword>
<evidence type="ECO:0000256" key="6">
    <source>
        <dbReference type="ARBA" id="ARBA00022692"/>
    </source>
</evidence>
<evidence type="ECO:0000256" key="15">
    <source>
        <dbReference type="ARBA" id="ARBA00023180"/>
    </source>
</evidence>
<dbReference type="InterPro" id="IPR000858">
    <property type="entry name" value="S_locus_glycoprot_dom"/>
</dbReference>
<dbReference type="SMART" id="SM00220">
    <property type="entry name" value="S_TKc"/>
    <property type="match status" value="1"/>
</dbReference>
<feature type="domain" description="Bulb-type lectin" evidence="20">
    <location>
        <begin position="32"/>
        <end position="153"/>
    </location>
</feature>
<evidence type="ECO:0000256" key="11">
    <source>
        <dbReference type="ARBA" id="ARBA00022989"/>
    </source>
</evidence>
<gene>
    <name evidence="22" type="ORF">ZIOFF_009317</name>
</gene>
<evidence type="ECO:0000256" key="4">
    <source>
        <dbReference type="ARBA" id="ARBA00022536"/>
    </source>
</evidence>
<evidence type="ECO:0000259" key="19">
    <source>
        <dbReference type="PROSITE" id="PS50011"/>
    </source>
</evidence>
<keyword evidence="23" id="KW-1185">Reference proteome</keyword>
<keyword evidence="2" id="KW-1003">Cell membrane</keyword>
<dbReference type="Pfam" id="PF01453">
    <property type="entry name" value="B_lectin"/>
    <property type="match status" value="1"/>
</dbReference>
<evidence type="ECO:0000256" key="16">
    <source>
        <dbReference type="PIRNR" id="PIRNR000641"/>
    </source>
</evidence>
<comment type="subcellular location">
    <subcellularLocation>
        <location evidence="1">Cell membrane</location>
        <topology evidence="1">Single-pass type I membrane protein</topology>
    </subcellularLocation>
</comment>
<keyword evidence="7 18" id="KW-0732">Signal</keyword>
<dbReference type="PROSITE" id="PS00108">
    <property type="entry name" value="PROTEIN_KINASE_ST"/>
    <property type="match status" value="1"/>
</dbReference>
<comment type="catalytic activity">
    <reaction evidence="16">
        <text>L-threonyl-[protein] + ATP = O-phospho-L-threonyl-[protein] + ADP + H(+)</text>
        <dbReference type="Rhea" id="RHEA:46608"/>
        <dbReference type="Rhea" id="RHEA-COMP:11060"/>
        <dbReference type="Rhea" id="RHEA-COMP:11605"/>
        <dbReference type="ChEBI" id="CHEBI:15378"/>
        <dbReference type="ChEBI" id="CHEBI:30013"/>
        <dbReference type="ChEBI" id="CHEBI:30616"/>
        <dbReference type="ChEBI" id="CHEBI:61977"/>
        <dbReference type="ChEBI" id="CHEBI:456216"/>
        <dbReference type="EC" id="2.7.11.1"/>
    </reaction>
</comment>
<keyword evidence="10 16" id="KW-0067">ATP-binding</keyword>
<evidence type="ECO:0000256" key="3">
    <source>
        <dbReference type="ARBA" id="ARBA00022527"/>
    </source>
</evidence>